<dbReference type="Ensembl" id="ENSMUNT00000011520.2">
    <property type="protein sequence ID" value="ENSMUNP00000009958.2"/>
    <property type="gene ID" value="ENSMUNG00000007883.2"/>
</dbReference>
<reference evidence="1" key="3">
    <citation type="submission" date="2025-09" db="UniProtKB">
        <authorList>
            <consortium name="Ensembl"/>
        </authorList>
    </citation>
    <scope>IDENTIFICATION</scope>
</reference>
<accession>A0A8V5GKB5</accession>
<reference evidence="1" key="2">
    <citation type="submission" date="2025-08" db="UniProtKB">
        <authorList>
            <consortium name="Ensembl"/>
        </authorList>
    </citation>
    <scope>IDENTIFICATION</scope>
</reference>
<proteinExistence type="predicted"/>
<evidence type="ECO:0000313" key="1">
    <source>
        <dbReference type="Ensembl" id="ENSMUNP00000009958.2"/>
    </source>
</evidence>
<organism evidence="1 2">
    <name type="scientific">Melopsittacus undulatus</name>
    <name type="common">Budgerigar</name>
    <name type="synonym">Psittacus undulatus</name>
    <dbReference type="NCBI Taxonomy" id="13146"/>
    <lineage>
        <taxon>Eukaryota</taxon>
        <taxon>Metazoa</taxon>
        <taxon>Chordata</taxon>
        <taxon>Craniata</taxon>
        <taxon>Vertebrata</taxon>
        <taxon>Euteleostomi</taxon>
        <taxon>Archelosauria</taxon>
        <taxon>Archosauria</taxon>
        <taxon>Dinosauria</taxon>
        <taxon>Saurischia</taxon>
        <taxon>Theropoda</taxon>
        <taxon>Coelurosauria</taxon>
        <taxon>Aves</taxon>
        <taxon>Neognathae</taxon>
        <taxon>Neoaves</taxon>
        <taxon>Telluraves</taxon>
        <taxon>Australaves</taxon>
        <taxon>Psittaciformes</taxon>
        <taxon>Psittaculidae</taxon>
        <taxon>Melopsittacus</taxon>
    </lineage>
</organism>
<dbReference type="AlphaFoldDB" id="A0A8C6NAQ5"/>
<evidence type="ECO:0000313" key="2">
    <source>
        <dbReference type="Proteomes" id="UP000694405"/>
    </source>
</evidence>
<sequence length="62" mass="6867">GRNILPCISILCILDCIFSTGPAFMLPLTAEENFYTTFMNKLEELVLILFLPAGSSVTRSKL</sequence>
<accession>A0A8C6NAQ5</accession>
<reference evidence="1" key="1">
    <citation type="submission" date="2020-03" db="EMBL/GenBank/DDBJ databases">
        <title>Melopsittacus undulatus (budgerigar) genome, bMelUnd1, maternal haplotype with Z.</title>
        <authorList>
            <person name="Gedman G."/>
            <person name="Mountcastle J."/>
            <person name="Haase B."/>
            <person name="Formenti G."/>
            <person name="Wright T."/>
            <person name="Apodaca J."/>
            <person name="Pelan S."/>
            <person name="Chow W."/>
            <person name="Rhie A."/>
            <person name="Howe K."/>
            <person name="Fedrigo O."/>
            <person name="Jarvis E.D."/>
        </authorList>
    </citation>
    <scope>NUCLEOTIDE SEQUENCE [LARGE SCALE GENOMIC DNA]</scope>
</reference>
<dbReference type="Proteomes" id="UP000694405">
    <property type="component" value="Chromosome 8"/>
</dbReference>
<protein>
    <submittedName>
        <fullName evidence="1">Uncharacterized protein</fullName>
    </submittedName>
</protein>
<keyword evidence="2" id="KW-1185">Reference proteome</keyword>
<name>A0A8C6NAQ5_MELUD</name>